<dbReference type="RefSeq" id="XP_033390050.1">
    <property type="nucleotide sequence ID" value="XM_033531555.1"/>
</dbReference>
<proteinExistence type="predicted"/>
<evidence type="ECO:0000256" key="1">
    <source>
        <dbReference type="SAM" id="Phobius"/>
    </source>
</evidence>
<feature type="transmembrane region" description="Helical" evidence="1">
    <location>
        <begin position="46"/>
        <end position="69"/>
    </location>
</feature>
<gene>
    <name evidence="2" type="ORF">BU24DRAFT_457664</name>
</gene>
<reference evidence="2" key="1">
    <citation type="journal article" date="2020" name="Stud. Mycol.">
        <title>101 Dothideomycetes genomes: a test case for predicting lifestyles and emergence of pathogens.</title>
        <authorList>
            <person name="Haridas S."/>
            <person name="Albert R."/>
            <person name="Binder M."/>
            <person name="Bloem J."/>
            <person name="Labutti K."/>
            <person name="Salamov A."/>
            <person name="Andreopoulos B."/>
            <person name="Baker S."/>
            <person name="Barry K."/>
            <person name="Bills G."/>
            <person name="Bluhm B."/>
            <person name="Cannon C."/>
            <person name="Castanera R."/>
            <person name="Culley D."/>
            <person name="Daum C."/>
            <person name="Ezra D."/>
            <person name="Gonzalez J."/>
            <person name="Henrissat B."/>
            <person name="Kuo A."/>
            <person name="Liang C."/>
            <person name="Lipzen A."/>
            <person name="Lutzoni F."/>
            <person name="Magnuson J."/>
            <person name="Mondo S."/>
            <person name="Nolan M."/>
            <person name="Ohm R."/>
            <person name="Pangilinan J."/>
            <person name="Park H.-J."/>
            <person name="Ramirez L."/>
            <person name="Alfaro M."/>
            <person name="Sun H."/>
            <person name="Tritt A."/>
            <person name="Yoshinaga Y."/>
            <person name="Zwiers L.-H."/>
            <person name="Turgeon B."/>
            <person name="Goodwin S."/>
            <person name="Spatafora J."/>
            <person name="Crous P."/>
            <person name="Grigoriev I."/>
        </authorList>
    </citation>
    <scope>NUCLEOTIDE SEQUENCE</scope>
    <source>
        <strain evidence="2">CBS 175.79</strain>
    </source>
</reference>
<evidence type="ECO:0000313" key="3">
    <source>
        <dbReference type="Proteomes" id="UP000799778"/>
    </source>
</evidence>
<name>A0A6A5YAC5_9PLEO</name>
<organism evidence="2 3">
    <name type="scientific">Aaosphaeria arxii CBS 175.79</name>
    <dbReference type="NCBI Taxonomy" id="1450172"/>
    <lineage>
        <taxon>Eukaryota</taxon>
        <taxon>Fungi</taxon>
        <taxon>Dikarya</taxon>
        <taxon>Ascomycota</taxon>
        <taxon>Pezizomycotina</taxon>
        <taxon>Dothideomycetes</taxon>
        <taxon>Pleosporomycetidae</taxon>
        <taxon>Pleosporales</taxon>
        <taxon>Pleosporales incertae sedis</taxon>
        <taxon>Aaosphaeria</taxon>
    </lineage>
</organism>
<dbReference type="Proteomes" id="UP000799778">
    <property type="component" value="Unassembled WGS sequence"/>
</dbReference>
<keyword evidence="1" id="KW-0812">Transmembrane</keyword>
<dbReference type="EMBL" id="ML978066">
    <property type="protein sequence ID" value="KAF2021711.1"/>
    <property type="molecule type" value="Genomic_DNA"/>
</dbReference>
<keyword evidence="1" id="KW-0472">Membrane</keyword>
<protein>
    <submittedName>
        <fullName evidence="2">Uncharacterized protein</fullName>
    </submittedName>
</protein>
<accession>A0A6A5YAC5</accession>
<dbReference type="AlphaFoldDB" id="A0A6A5YAC5"/>
<sequence>MAAPALRLFELCMCRNYYRTQDLLNIGHDCNVLESLCKVAPVQQEVAFIDSMLFAIALDIFTISLGIVADQYGRKIVLGLNLASKVLFHLIIGMLGYFPDVLPPRAFIFTYVLQPKKQPEMPTIFFNCLPTQADNGHVGSQIDRAEP</sequence>
<feature type="transmembrane region" description="Helical" evidence="1">
    <location>
        <begin position="76"/>
        <end position="98"/>
    </location>
</feature>
<keyword evidence="3" id="KW-1185">Reference proteome</keyword>
<dbReference type="OrthoDB" id="194139at2759"/>
<dbReference type="GeneID" id="54288952"/>
<keyword evidence="1" id="KW-1133">Transmembrane helix</keyword>
<evidence type="ECO:0000313" key="2">
    <source>
        <dbReference type="EMBL" id="KAF2021711.1"/>
    </source>
</evidence>